<accession>A0A8B7PC15</accession>
<dbReference type="GO" id="GO:0006508">
    <property type="term" value="P:proteolysis"/>
    <property type="evidence" value="ECO:0007669"/>
    <property type="project" value="UniProtKB-KW"/>
</dbReference>
<dbReference type="AlphaFoldDB" id="A0A8B7PC15"/>
<dbReference type="PANTHER" id="PTHR10183">
    <property type="entry name" value="CALPAIN"/>
    <property type="match status" value="1"/>
</dbReference>
<dbReference type="CDD" id="cd00214">
    <property type="entry name" value="Calpain_III"/>
    <property type="match status" value="1"/>
</dbReference>
<organism evidence="9 10">
    <name type="scientific">Hyalella azteca</name>
    <name type="common">Amphipod</name>
    <dbReference type="NCBI Taxonomy" id="294128"/>
    <lineage>
        <taxon>Eukaryota</taxon>
        <taxon>Metazoa</taxon>
        <taxon>Ecdysozoa</taxon>
        <taxon>Arthropoda</taxon>
        <taxon>Crustacea</taxon>
        <taxon>Multicrustacea</taxon>
        <taxon>Malacostraca</taxon>
        <taxon>Eumalacostraca</taxon>
        <taxon>Peracarida</taxon>
        <taxon>Amphipoda</taxon>
        <taxon>Senticaudata</taxon>
        <taxon>Talitrida</taxon>
        <taxon>Talitroidea</taxon>
        <taxon>Hyalellidae</taxon>
        <taxon>Hyalella</taxon>
    </lineage>
</organism>
<dbReference type="SUPFAM" id="SSF54001">
    <property type="entry name" value="Cysteine proteinases"/>
    <property type="match status" value="1"/>
</dbReference>
<evidence type="ECO:0000256" key="7">
    <source>
        <dbReference type="SAM" id="MobiDB-lite"/>
    </source>
</evidence>
<comment type="similarity">
    <text evidence="1">Belongs to the peptidase C2 family.</text>
</comment>
<dbReference type="Proteomes" id="UP000694843">
    <property type="component" value="Unplaced"/>
</dbReference>
<dbReference type="OrthoDB" id="424753at2759"/>
<evidence type="ECO:0000256" key="5">
    <source>
        <dbReference type="PIRSR" id="PIRSR622684-1"/>
    </source>
</evidence>
<proteinExistence type="inferred from homology"/>
<dbReference type="InterPro" id="IPR038765">
    <property type="entry name" value="Papain-like_cys_pep_sf"/>
</dbReference>
<reference evidence="10" key="1">
    <citation type="submission" date="2025-08" db="UniProtKB">
        <authorList>
            <consortium name="RefSeq"/>
        </authorList>
    </citation>
    <scope>IDENTIFICATION</scope>
    <source>
        <tissue evidence="10">Whole organism</tissue>
    </source>
</reference>
<dbReference type="PROSITE" id="PS00139">
    <property type="entry name" value="THIOL_PROTEASE_CYS"/>
    <property type="match status" value="1"/>
</dbReference>
<dbReference type="Gene3D" id="2.60.120.380">
    <property type="match status" value="1"/>
</dbReference>
<evidence type="ECO:0000259" key="8">
    <source>
        <dbReference type="PROSITE" id="PS50203"/>
    </source>
</evidence>
<dbReference type="GO" id="GO:0005737">
    <property type="term" value="C:cytoplasm"/>
    <property type="evidence" value="ECO:0007669"/>
    <property type="project" value="TreeGrafter"/>
</dbReference>
<feature type="region of interest" description="Disordered" evidence="7">
    <location>
        <begin position="1"/>
        <end position="62"/>
    </location>
</feature>
<dbReference type="InterPro" id="IPR022683">
    <property type="entry name" value="Calpain_III"/>
</dbReference>
<gene>
    <name evidence="10" type="primary">LOC108678801</name>
</gene>
<feature type="active site" evidence="5 6">
    <location>
        <position position="145"/>
    </location>
</feature>
<feature type="active site" evidence="5 6">
    <location>
        <position position="304"/>
    </location>
</feature>
<dbReference type="CDD" id="cd00044">
    <property type="entry name" value="CysPc"/>
    <property type="match status" value="1"/>
</dbReference>
<keyword evidence="3 6" id="KW-0378">Hydrolase</keyword>
<keyword evidence="2 6" id="KW-0645">Protease</keyword>
<evidence type="ECO:0000256" key="1">
    <source>
        <dbReference type="ARBA" id="ARBA00007623"/>
    </source>
</evidence>
<keyword evidence="4 6" id="KW-0788">Thiol protease</keyword>
<keyword evidence="9" id="KW-1185">Reference proteome</keyword>
<dbReference type="FunFam" id="3.90.70.10:FF:000114">
    <property type="entry name" value="Calpain a"/>
    <property type="match status" value="1"/>
</dbReference>
<dbReference type="Gene3D" id="3.90.70.10">
    <property type="entry name" value="Cysteine proteinases"/>
    <property type="match status" value="1"/>
</dbReference>
<evidence type="ECO:0000313" key="9">
    <source>
        <dbReference type="Proteomes" id="UP000694843"/>
    </source>
</evidence>
<dbReference type="GeneID" id="108678801"/>
<dbReference type="SUPFAM" id="SSF49758">
    <property type="entry name" value="Calpain large subunit, middle domain (domain III)"/>
    <property type="match status" value="1"/>
</dbReference>
<feature type="domain" description="Calpain catalytic" evidence="8">
    <location>
        <begin position="90"/>
        <end position="390"/>
    </location>
</feature>
<dbReference type="InterPro" id="IPR036213">
    <property type="entry name" value="Calpain_III_sf"/>
</dbReference>
<dbReference type="InterPro" id="IPR000169">
    <property type="entry name" value="Pept_cys_AS"/>
</dbReference>
<dbReference type="KEGG" id="hazt:108678801"/>
<dbReference type="GO" id="GO:0004198">
    <property type="term" value="F:calcium-dependent cysteine-type endopeptidase activity"/>
    <property type="evidence" value="ECO:0007669"/>
    <property type="project" value="InterPro"/>
</dbReference>
<dbReference type="SMART" id="SM00720">
    <property type="entry name" value="calpain_III"/>
    <property type="match status" value="1"/>
</dbReference>
<protein>
    <submittedName>
        <fullName evidence="10">Calpain-A isoform X1</fullName>
    </submittedName>
</protein>
<feature type="active site" evidence="5 6">
    <location>
        <position position="329"/>
    </location>
</feature>
<dbReference type="SMART" id="SM00230">
    <property type="entry name" value="CysPc"/>
    <property type="match status" value="1"/>
</dbReference>
<evidence type="ECO:0000256" key="4">
    <source>
        <dbReference type="ARBA" id="ARBA00022807"/>
    </source>
</evidence>
<dbReference type="InterPro" id="IPR001300">
    <property type="entry name" value="Peptidase_C2_calpain_cat"/>
</dbReference>
<dbReference type="PRINTS" id="PR00704">
    <property type="entry name" value="CALPAIN"/>
</dbReference>
<dbReference type="InterPro" id="IPR022684">
    <property type="entry name" value="Calpain_cysteine_protease"/>
</dbReference>
<dbReference type="Pfam" id="PF00648">
    <property type="entry name" value="Peptidase_C2"/>
    <property type="match status" value="1"/>
</dbReference>
<dbReference type="RefSeq" id="XP_018022766.1">
    <property type="nucleotide sequence ID" value="XM_018167277.2"/>
</dbReference>
<dbReference type="InterPro" id="IPR022682">
    <property type="entry name" value="Calpain_domain_III"/>
</dbReference>
<dbReference type="InterPro" id="IPR033883">
    <property type="entry name" value="C2_III"/>
</dbReference>
<sequence length="567" mass="64040">MGICSSSLPWEQPTSDGGSYGDDNERKPNVSKMVRGGGNILPSDTADVRPKTGEEGEEELPQGKFVNGNLGVVEPDYVVQLQKNLADGELFEDPDFPAVMESAFFSSRRSTTIEWRRPKELAENPQLFVDGINRRDVVQGSLGDCWFLSSCSAVAREKKLIERVLDPNQALHGDKHTGLIVCKFWRFGSWATVCIDDRLPTRGGKLLFARSSDDSEFWVALLEKAYAKLHGSYEAMEGGQSMDAMVDLTGGLAERHDFDEKANLQKIFKHMYKLLRNGAFITCSRKGDWRMAYKTDENGLVEGHAYTVTAVTRVRHKDLGTVNLVRIRNPWANDAEWKGTWGENDRVWEGVSETQRAKLRQQEQHGDGESWMSYEDFAKQFEEVSICMMGPDFDADGDTDRVERTRDIQGSWRAGINAGGCRNNFELFSTNPQYLLQIIDTGSNSLNEEDLDDEEDDAENNGKANVLVALMQEHRLSIKDTGVKMYQIAVVIYKTADPDHRLPKKHFMYNYEVGTSGVYINYREVLARLDLEPGYYVIIPATFEPQCVGDFMIRVFSDGNFTLKELV</sequence>
<feature type="compositionally biased region" description="Polar residues" evidence="7">
    <location>
        <begin position="1"/>
        <end position="17"/>
    </location>
</feature>
<evidence type="ECO:0000256" key="3">
    <source>
        <dbReference type="ARBA" id="ARBA00022801"/>
    </source>
</evidence>
<evidence type="ECO:0000256" key="6">
    <source>
        <dbReference type="PROSITE-ProRule" id="PRU00239"/>
    </source>
</evidence>
<dbReference type="PROSITE" id="PS50203">
    <property type="entry name" value="CALPAIN_CAT"/>
    <property type="match status" value="1"/>
</dbReference>
<dbReference type="Pfam" id="PF01067">
    <property type="entry name" value="Calpain_III"/>
    <property type="match status" value="1"/>
</dbReference>
<evidence type="ECO:0000256" key="2">
    <source>
        <dbReference type="ARBA" id="ARBA00022670"/>
    </source>
</evidence>
<dbReference type="OMA" id="ICLMGPD"/>
<dbReference type="PANTHER" id="PTHR10183:SF379">
    <property type="entry name" value="CALPAIN-5"/>
    <property type="match status" value="1"/>
</dbReference>
<name>A0A8B7PC15_HYAAZ</name>
<evidence type="ECO:0000313" key="10">
    <source>
        <dbReference type="RefSeq" id="XP_018022766.1"/>
    </source>
</evidence>